<evidence type="ECO:0000313" key="3">
    <source>
        <dbReference type="EMBL" id="RVD92374.1"/>
    </source>
</evidence>
<dbReference type="Proteomes" id="UP000282876">
    <property type="component" value="Unassembled WGS sequence"/>
</dbReference>
<dbReference type="AlphaFoldDB" id="A0A437AMJ3"/>
<keyword evidence="1" id="KW-0175">Coiled coil</keyword>
<dbReference type="OrthoDB" id="2196005at2759"/>
<protein>
    <submittedName>
        <fullName evidence="3">Uncharacterized protein</fullName>
    </submittedName>
</protein>
<name>A0A437AMJ3_9MICR</name>
<gene>
    <name evidence="3" type="ORF">TUBRATIS_11260</name>
</gene>
<evidence type="ECO:0000256" key="2">
    <source>
        <dbReference type="SAM" id="MobiDB-lite"/>
    </source>
</evidence>
<proteinExistence type="predicted"/>
<evidence type="ECO:0000313" key="4">
    <source>
        <dbReference type="Proteomes" id="UP000282876"/>
    </source>
</evidence>
<organism evidence="3 4">
    <name type="scientific">Tubulinosema ratisbonensis</name>
    <dbReference type="NCBI Taxonomy" id="291195"/>
    <lineage>
        <taxon>Eukaryota</taxon>
        <taxon>Fungi</taxon>
        <taxon>Fungi incertae sedis</taxon>
        <taxon>Microsporidia</taxon>
        <taxon>Tubulinosematoidea</taxon>
        <taxon>Tubulinosematidae</taxon>
        <taxon>Tubulinosema</taxon>
    </lineage>
</organism>
<feature type="region of interest" description="Disordered" evidence="2">
    <location>
        <begin position="104"/>
        <end position="167"/>
    </location>
</feature>
<accession>A0A437AMJ3</accession>
<dbReference type="VEuPathDB" id="MicrosporidiaDB:TUBRATIS_11260"/>
<keyword evidence="4" id="KW-1185">Reference proteome</keyword>
<reference evidence="3 4" key="1">
    <citation type="submission" date="2018-10" db="EMBL/GenBank/DDBJ databases">
        <title>Draft genome sequence of the microsporidian Tubulinosema ratisbonensis.</title>
        <authorList>
            <person name="Polonais V."/>
            <person name="Peyretaillade E."/>
            <person name="Niehus S."/>
            <person name="Wawrzyniak I."/>
            <person name="Franchet A."/>
            <person name="Gaspin C."/>
            <person name="Reichstadt M."/>
            <person name="Belser C."/>
            <person name="Labadie K."/>
            <person name="Delbac F."/>
            <person name="Ferrandon D."/>
        </authorList>
    </citation>
    <scope>NUCLEOTIDE SEQUENCE [LARGE SCALE GENOMIC DNA]</scope>
    <source>
        <strain evidence="3 4">Franzen</strain>
    </source>
</reference>
<feature type="compositionally biased region" description="Basic residues" evidence="2">
    <location>
        <begin position="142"/>
        <end position="167"/>
    </location>
</feature>
<comment type="caution">
    <text evidence="3">The sequence shown here is derived from an EMBL/GenBank/DDBJ whole genome shotgun (WGS) entry which is preliminary data.</text>
</comment>
<dbReference type="EMBL" id="RCSS01000236">
    <property type="protein sequence ID" value="RVD92374.1"/>
    <property type="molecule type" value="Genomic_DNA"/>
</dbReference>
<evidence type="ECO:0000256" key="1">
    <source>
        <dbReference type="SAM" id="Coils"/>
    </source>
</evidence>
<feature type="compositionally biased region" description="Basic and acidic residues" evidence="2">
    <location>
        <begin position="122"/>
        <end position="141"/>
    </location>
</feature>
<feature type="coiled-coil region" evidence="1">
    <location>
        <begin position="1"/>
        <end position="68"/>
    </location>
</feature>
<sequence>MEEKNKKLAEKNTKLKEELDKLQVFQKRLLKENINTRFFSNVMHQKMINMLETNLENIENALSNTIKMKNEICPKIKQNKIEKINFKNIENEERTKAENVEKVNYKSNKKEEEFSENNPKSNENEKEKINLENKEFFSELHLKRKEKTNKTITKKRKKKRLLNMKRK</sequence>